<keyword evidence="3" id="KW-1185">Reference proteome</keyword>
<evidence type="ECO:0008006" key="4">
    <source>
        <dbReference type="Google" id="ProtNLM"/>
    </source>
</evidence>
<comment type="caution">
    <text evidence="2">The sequence shown here is derived from an EMBL/GenBank/DDBJ whole genome shotgun (WGS) entry which is preliminary data.</text>
</comment>
<dbReference type="EMBL" id="SNYF01000008">
    <property type="protein sequence ID" value="TDQ14930.1"/>
    <property type="molecule type" value="Genomic_DNA"/>
</dbReference>
<evidence type="ECO:0000256" key="1">
    <source>
        <dbReference type="SAM" id="Phobius"/>
    </source>
</evidence>
<name>A0A4R6T163_9BACT</name>
<gene>
    <name evidence="2" type="ORF">DFQ04_2811</name>
</gene>
<feature type="transmembrane region" description="Helical" evidence="1">
    <location>
        <begin position="16"/>
        <end position="37"/>
    </location>
</feature>
<dbReference type="RefSeq" id="WP_133556871.1">
    <property type="nucleotide sequence ID" value="NZ_SNYF01000008.1"/>
</dbReference>
<reference evidence="2 3" key="1">
    <citation type="submission" date="2019-03" db="EMBL/GenBank/DDBJ databases">
        <title>Genomic Encyclopedia of Type Strains, Phase III (KMG-III): the genomes of soil and plant-associated and newly described type strains.</title>
        <authorList>
            <person name="Whitman W."/>
        </authorList>
    </citation>
    <scope>NUCLEOTIDE SEQUENCE [LARGE SCALE GENOMIC DNA]</scope>
    <source>
        <strain evidence="2 3">CECT 8446</strain>
    </source>
</reference>
<dbReference type="Proteomes" id="UP000294535">
    <property type="component" value="Unassembled WGS sequence"/>
</dbReference>
<dbReference type="OrthoDB" id="582675at2"/>
<dbReference type="AlphaFoldDB" id="A0A4R6T163"/>
<accession>A0A4R6T163</accession>
<feature type="transmembrane region" description="Helical" evidence="1">
    <location>
        <begin position="46"/>
        <end position="65"/>
    </location>
</feature>
<evidence type="ECO:0000313" key="2">
    <source>
        <dbReference type="EMBL" id="TDQ14930.1"/>
    </source>
</evidence>
<protein>
    <recommendedName>
        <fullName evidence="4">PH (Pleckstrin Homology) domain-containing protein</fullName>
    </recommendedName>
</protein>
<keyword evidence="1" id="KW-1133">Transmembrane helix</keyword>
<proteinExistence type="predicted"/>
<organism evidence="2 3">
    <name type="scientific">Algoriphagus boseongensis</name>
    <dbReference type="NCBI Taxonomy" id="1442587"/>
    <lineage>
        <taxon>Bacteria</taxon>
        <taxon>Pseudomonadati</taxon>
        <taxon>Bacteroidota</taxon>
        <taxon>Cytophagia</taxon>
        <taxon>Cytophagales</taxon>
        <taxon>Cyclobacteriaceae</taxon>
        <taxon>Algoriphagus</taxon>
    </lineage>
</organism>
<evidence type="ECO:0000313" key="3">
    <source>
        <dbReference type="Proteomes" id="UP000294535"/>
    </source>
</evidence>
<sequence>MTNLIFKEEQSYRGTWLMYLILMLEVPMISLVSFLIWRSEPDKSRAVLIIGSFLGVLSLVFFFLMSIKLKTRIDPDGVKFRFSPFINSWKTFRKEEILSIEVVEYSPLSDFGGWGLKGNRSTKAYSVLGDQGLLLDIGQKKKVMIGTQKPKELKSYIEEWVKEE</sequence>
<keyword evidence="1" id="KW-0812">Transmembrane</keyword>
<keyword evidence="1" id="KW-0472">Membrane</keyword>